<comment type="subcellular location">
    <subcellularLocation>
        <location evidence="2">Chromosome</location>
    </subcellularLocation>
    <subcellularLocation>
        <location evidence="1">Nucleus</location>
    </subcellularLocation>
</comment>
<evidence type="ECO:0000256" key="9">
    <source>
        <dbReference type="ARBA" id="ARBA00023306"/>
    </source>
</evidence>
<dbReference type="SUPFAM" id="SSF48371">
    <property type="entry name" value="ARM repeat"/>
    <property type="match status" value="1"/>
</dbReference>
<evidence type="ECO:0000259" key="13">
    <source>
        <dbReference type="Pfam" id="PF12922"/>
    </source>
</evidence>
<accession>A0AAJ6YM13</accession>
<dbReference type="GO" id="GO:0051301">
    <property type="term" value="P:cell division"/>
    <property type="evidence" value="ECO:0007669"/>
    <property type="project" value="UniProtKB-KW"/>
</dbReference>
<evidence type="ECO:0000256" key="1">
    <source>
        <dbReference type="ARBA" id="ARBA00004123"/>
    </source>
</evidence>
<dbReference type="GO" id="GO:0000796">
    <property type="term" value="C:condensin complex"/>
    <property type="evidence" value="ECO:0007669"/>
    <property type="project" value="TreeGrafter"/>
</dbReference>
<dbReference type="InterPro" id="IPR032682">
    <property type="entry name" value="Cnd1_C"/>
</dbReference>
<dbReference type="KEGG" id="csol:105364308"/>
<dbReference type="InterPro" id="IPR016024">
    <property type="entry name" value="ARM-type_fold"/>
</dbReference>
<feature type="compositionally biased region" description="Low complexity" evidence="11">
    <location>
        <begin position="1356"/>
        <end position="1366"/>
    </location>
</feature>
<dbReference type="PIRSF" id="PIRSF017127">
    <property type="entry name" value="Condensin_D2"/>
    <property type="match status" value="1"/>
</dbReference>
<evidence type="ECO:0000256" key="3">
    <source>
        <dbReference type="ARBA" id="ARBA00009606"/>
    </source>
</evidence>
<name>A0AAJ6YM13_9HYME</name>
<dbReference type="Pfam" id="PF20168">
    <property type="entry name" value="PDS5"/>
    <property type="match status" value="1"/>
</dbReference>
<comment type="function">
    <text evidence="10">Regulatory subunit of the condensin complex, a complex required for conversion of interphase chromatin into mitotic-like condense chromosomes. The condensin complex probably introduces positive supercoils into relaxed DNA in the presence of type I topoisomerases and converts nicked DNA into positive knotted forms in the presence of type II topoisomerases.</text>
</comment>
<evidence type="ECO:0000256" key="5">
    <source>
        <dbReference type="ARBA" id="ARBA00022618"/>
    </source>
</evidence>
<dbReference type="InterPro" id="IPR007673">
    <property type="entry name" value="Condensin_cplx_su1"/>
</dbReference>
<evidence type="ECO:0000256" key="7">
    <source>
        <dbReference type="ARBA" id="ARBA00023067"/>
    </source>
</evidence>
<keyword evidence="6 10" id="KW-0498">Mitosis</keyword>
<comment type="similarity">
    <text evidence="3 10">Belongs to the CND1 (condensin subunit 1) family.</text>
</comment>
<evidence type="ECO:0000313" key="14">
    <source>
        <dbReference type="Proteomes" id="UP000695007"/>
    </source>
</evidence>
<feature type="compositionally biased region" description="Polar residues" evidence="11">
    <location>
        <begin position="1403"/>
        <end position="1427"/>
    </location>
</feature>
<dbReference type="InterPro" id="IPR011989">
    <property type="entry name" value="ARM-like"/>
</dbReference>
<evidence type="ECO:0000256" key="4">
    <source>
        <dbReference type="ARBA" id="ARBA00022454"/>
    </source>
</evidence>
<keyword evidence="9 10" id="KW-0131">Cell cycle</keyword>
<evidence type="ECO:0000313" key="15">
    <source>
        <dbReference type="RefSeq" id="XP_011500511.1"/>
    </source>
</evidence>
<keyword evidence="8" id="KW-0539">Nucleus</keyword>
<dbReference type="GeneID" id="105364308"/>
<dbReference type="GO" id="GO:0000779">
    <property type="term" value="C:condensed chromosome, centromeric region"/>
    <property type="evidence" value="ECO:0007669"/>
    <property type="project" value="TreeGrafter"/>
</dbReference>
<dbReference type="InterPro" id="IPR024324">
    <property type="entry name" value="Condensin_cplx_su1_N"/>
</dbReference>
<keyword evidence="14" id="KW-1185">Reference proteome</keyword>
<feature type="compositionally biased region" description="Basic and acidic residues" evidence="11">
    <location>
        <begin position="1302"/>
        <end position="1311"/>
    </location>
</feature>
<reference evidence="15" key="1">
    <citation type="submission" date="2025-08" db="UniProtKB">
        <authorList>
            <consortium name="RefSeq"/>
        </authorList>
    </citation>
    <scope>IDENTIFICATION</scope>
</reference>
<evidence type="ECO:0000259" key="12">
    <source>
        <dbReference type="Pfam" id="PF12717"/>
    </source>
</evidence>
<dbReference type="Proteomes" id="UP000695007">
    <property type="component" value="Unplaced"/>
</dbReference>
<keyword evidence="7 10" id="KW-0226">DNA condensation</keyword>
<evidence type="ECO:0000256" key="8">
    <source>
        <dbReference type="ARBA" id="ARBA00023242"/>
    </source>
</evidence>
<sequence>MINKEFIIPLDKDELVRMHFGEYGYREVIPLHLINKEINAISQQLLVDKGPIDLIQEKQDVFLSIIIHGNKLELTTIFRAFNRILKIVQNFVCHLEKKAEQYKDLDVEQDEKIKLLSINKILAYIVSTISCIIEDQIADNNNNMEYVGKRKKNIQKSDVVEEWEVERQKAMEVIHRWLQLPLKNLWTPPVVEDSFVGTLSQMCYKVLEKTKDMRSKIFRNLIFQILGILVKKYNHGIACVVRIIQLAKLYEALAAPIGVGVVLMVTECGCTGLIKEIAREIGENEPKEADARNFSNFLESIALTQADIVLPILDIIMDYLGDECYIMRNCAIGVMGIIVANALTGEDLTSEKRALRDECLDNLEEHILDSNAYVRSKVLQTWQKLCCEGAVPLSRQNHLLKASVLRLEDKSANVRKQALQLLRTILQSNPFASKMNQEKFAQNLEQAKAELKQLQTDVYHTVGAEEEKEELWKTQLPLIEEAIDHLTEENKNNTANNIEENDEKDDEIDIKETFDKIQTYILKDKCLIAVKYLQNLFMQSGFSKEMKNISEETKKEALLLFMYKIFMNSSSKQGSENKNEKESSKKTLTTDQEELKQLDQIKVKKKLVDYLQNCYTFSIELEKTIPIVEKLLYSINPGDAIEACSFLGSAYQFQIAGALPGVRKALFQIFCRDQSVRDNLANVYKEIYLNYSNNQMSSRAKTLQSVKSLIQLLDGMLPGQSAALAKLIVSWRNNNELDGEALKVMWEMFSLKLPNTTPEESRSALMLLTMAAQAEPNIITDNLDVLIKVGLGLRAQTDLLLARDTCRAFLAIKQDSSKDIDKCPIRYANDYEIFTQICKLLKQNFFEEIENGYISFATDAINAIYHLADQPAPLIEEVLAHIGKTGNFIRVSGSTENTVEISSVYVSRFLFLIGHTGIREMVYLDQSVYKELKRRNAVCEQKKEMCLRISNKNRRKSINTSNVSVSSNTSSILGSAQRSIRVNRNEDDQEDGMEGATADDADAEHINLCLEEELLSDSGLLNKFIPLVLDVCQHPEKYTDEVVQAHGVLALSKLMTISSNFCEANLQLFVTILERSSYPQIRANILVGLADLMTRFPNQIEPWTSHIYGRLKDENLNVRSTCVRMLSNLILGEMIRVKGQVAQLALCMVDENETIRYDTKQLFKDLSHKGYALYNVMPDILSCLSDSELNLSEQNFQEIIKYILGLLKKDRQVDSIIEKLCSRFKLATTERQWRDLSYCLSLLKFSAKGIRILIEGLPLLKDKIHNNDLQKALSSIIEQTKRRPEAKNACLELEEKVKDLLERSENSEDVSKSLSNNEAMPPPLRPVPKSTKSKKKSRRTKPDEIESDDNEDYENRSFSRNNSTIRSTRRTRSVSKDNSSIDSGSEEIEINKTPSRFPRKCRTSSSESRVIKNMNTSVENNAVNTAKKTPRRKKDNDLNTTILPPLKRTRSSTS</sequence>
<dbReference type="InterPro" id="IPR026971">
    <property type="entry name" value="CND1/NCAPD3"/>
</dbReference>
<dbReference type="Pfam" id="PF12717">
    <property type="entry name" value="Cnd1"/>
    <property type="match status" value="1"/>
</dbReference>
<dbReference type="Pfam" id="PF12922">
    <property type="entry name" value="Cnd1_N"/>
    <property type="match status" value="1"/>
</dbReference>
<feature type="domain" description="Condensin complex subunit 1 C-terminal" evidence="12">
    <location>
        <begin position="1081"/>
        <end position="1241"/>
    </location>
</feature>
<keyword evidence="5 10" id="KW-0132">Cell division</keyword>
<proteinExistence type="inferred from homology"/>
<dbReference type="GO" id="GO:0042393">
    <property type="term" value="F:histone binding"/>
    <property type="evidence" value="ECO:0007669"/>
    <property type="project" value="TreeGrafter"/>
</dbReference>
<evidence type="ECO:0000256" key="11">
    <source>
        <dbReference type="SAM" id="MobiDB-lite"/>
    </source>
</evidence>
<feature type="region of interest" description="Disordered" evidence="11">
    <location>
        <begin position="1302"/>
        <end position="1454"/>
    </location>
</feature>
<dbReference type="Gene3D" id="1.25.10.10">
    <property type="entry name" value="Leucine-rich Repeat Variant"/>
    <property type="match status" value="2"/>
</dbReference>
<organism evidence="14 15">
    <name type="scientific">Ceratosolen solmsi marchali</name>
    <dbReference type="NCBI Taxonomy" id="326594"/>
    <lineage>
        <taxon>Eukaryota</taxon>
        <taxon>Metazoa</taxon>
        <taxon>Ecdysozoa</taxon>
        <taxon>Arthropoda</taxon>
        <taxon>Hexapoda</taxon>
        <taxon>Insecta</taxon>
        <taxon>Pterygota</taxon>
        <taxon>Neoptera</taxon>
        <taxon>Endopterygota</taxon>
        <taxon>Hymenoptera</taxon>
        <taxon>Apocrita</taxon>
        <taxon>Proctotrupomorpha</taxon>
        <taxon>Chalcidoidea</taxon>
        <taxon>Agaonidae</taxon>
        <taxon>Agaoninae</taxon>
        <taxon>Ceratosolen</taxon>
    </lineage>
</organism>
<evidence type="ECO:0000256" key="2">
    <source>
        <dbReference type="ARBA" id="ARBA00004286"/>
    </source>
</evidence>
<dbReference type="PANTHER" id="PTHR14222:SF2">
    <property type="entry name" value="CONDENSIN COMPLEX SUBUNIT 1"/>
    <property type="match status" value="1"/>
</dbReference>
<dbReference type="PANTHER" id="PTHR14222">
    <property type="entry name" value="CONDENSIN"/>
    <property type="match status" value="1"/>
</dbReference>
<dbReference type="GO" id="GO:0007076">
    <property type="term" value="P:mitotic chromosome condensation"/>
    <property type="evidence" value="ECO:0007669"/>
    <property type="project" value="InterPro"/>
</dbReference>
<dbReference type="GO" id="GO:0010032">
    <property type="term" value="P:meiotic chromosome condensation"/>
    <property type="evidence" value="ECO:0007669"/>
    <property type="project" value="TreeGrafter"/>
</dbReference>
<feature type="domain" description="Condensin complex subunit 1 N-terminal" evidence="13">
    <location>
        <begin position="83"/>
        <end position="238"/>
    </location>
</feature>
<gene>
    <name evidence="15" type="primary">LOC105364308</name>
</gene>
<dbReference type="RefSeq" id="XP_011500511.1">
    <property type="nucleotide sequence ID" value="XM_011502209.1"/>
</dbReference>
<evidence type="ECO:0000256" key="10">
    <source>
        <dbReference type="PIRNR" id="PIRNR017127"/>
    </source>
</evidence>
<protein>
    <recommendedName>
        <fullName evidence="10">Condensin complex subunit 1</fullName>
    </recommendedName>
</protein>
<dbReference type="GO" id="GO:0005634">
    <property type="term" value="C:nucleus"/>
    <property type="evidence" value="ECO:0007669"/>
    <property type="project" value="UniProtKB-SubCell"/>
</dbReference>
<keyword evidence="4" id="KW-0158">Chromosome</keyword>
<dbReference type="CTD" id="43491"/>
<evidence type="ECO:0000256" key="6">
    <source>
        <dbReference type="ARBA" id="ARBA00022776"/>
    </source>
</evidence>